<feature type="region of interest" description="Disordered" evidence="1">
    <location>
        <begin position="1"/>
        <end position="27"/>
    </location>
</feature>
<accession>A0AAW1XT37</accession>
<comment type="caution">
    <text evidence="2">The sequence shown here is derived from an EMBL/GenBank/DDBJ whole genome shotgun (WGS) entry which is preliminary data.</text>
</comment>
<dbReference type="AlphaFoldDB" id="A0AAW1XT37"/>
<gene>
    <name evidence="2" type="ORF">M0R45_016339</name>
</gene>
<evidence type="ECO:0000256" key="1">
    <source>
        <dbReference type="SAM" id="MobiDB-lite"/>
    </source>
</evidence>
<protein>
    <submittedName>
        <fullName evidence="2">Uncharacterized protein</fullName>
    </submittedName>
</protein>
<dbReference type="Proteomes" id="UP001457282">
    <property type="component" value="Unassembled WGS sequence"/>
</dbReference>
<proteinExistence type="predicted"/>
<dbReference type="EMBL" id="JBEDUW010000003">
    <property type="protein sequence ID" value="KAK9939649.1"/>
    <property type="molecule type" value="Genomic_DNA"/>
</dbReference>
<organism evidence="2 3">
    <name type="scientific">Rubus argutus</name>
    <name type="common">Southern blackberry</name>
    <dbReference type="NCBI Taxonomy" id="59490"/>
    <lineage>
        <taxon>Eukaryota</taxon>
        <taxon>Viridiplantae</taxon>
        <taxon>Streptophyta</taxon>
        <taxon>Embryophyta</taxon>
        <taxon>Tracheophyta</taxon>
        <taxon>Spermatophyta</taxon>
        <taxon>Magnoliopsida</taxon>
        <taxon>eudicotyledons</taxon>
        <taxon>Gunneridae</taxon>
        <taxon>Pentapetalae</taxon>
        <taxon>rosids</taxon>
        <taxon>fabids</taxon>
        <taxon>Rosales</taxon>
        <taxon>Rosaceae</taxon>
        <taxon>Rosoideae</taxon>
        <taxon>Rosoideae incertae sedis</taxon>
        <taxon>Rubus</taxon>
    </lineage>
</organism>
<name>A0AAW1XT37_RUBAR</name>
<keyword evidence="3" id="KW-1185">Reference proteome</keyword>
<reference evidence="2 3" key="1">
    <citation type="journal article" date="2023" name="G3 (Bethesda)">
        <title>A chromosome-length genome assembly and annotation of blackberry (Rubus argutus, cv. 'Hillquist').</title>
        <authorList>
            <person name="Bruna T."/>
            <person name="Aryal R."/>
            <person name="Dudchenko O."/>
            <person name="Sargent D.J."/>
            <person name="Mead D."/>
            <person name="Buti M."/>
            <person name="Cavallini A."/>
            <person name="Hytonen T."/>
            <person name="Andres J."/>
            <person name="Pham M."/>
            <person name="Weisz D."/>
            <person name="Mascagni F."/>
            <person name="Usai G."/>
            <person name="Natali L."/>
            <person name="Bassil N."/>
            <person name="Fernandez G.E."/>
            <person name="Lomsadze A."/>
            <person name="Armour M."/>
            <person name="Olukolu B."/>
            <person name="Poorten T."/>
            <person name="Britton C."/>
            <person name="Davik J."/>
            <person name="Ashrafi H."/>
            <person name="Aiden E.L."/>
            <person name="Borodovsky M."/>
            <person name="Worthington M."/>
        </authorList>
    </citation>
    <scope>NUCLEOTIDE SEQUENCE [LARGE SCALE GENOMIC DNA]</scope>
    <source>
        <strain evidence="2">PI 553951</strain>
    </source>
</reference>
<sequence>MDLPQYLHHHPRYAPSHPPSVPPSSQISQTLTATTTTATTTTTTLYLSRHLSLHSSTPSASTVSVFLQSSTTICHQHIPKGPSPHIQSILTIPEPSRLGLITEWLSMPSSHQVVEEWEEI</sequence>
<evidence type="ECO:0000313" key="2">
    <source>
        <dbReference type="EMBL" id="KAK9939649.1"/>
    </source>
</evidence>
<evidence type="ECO:0000313" key="3">
    <source>
        <dbReference type="Proteomes" id="UP001457282"/>
    </source>
</evidence>